<evidence type="ECO:0000313" key="2">
    <source>
        <dbReference type="Proteomes" id="UP001177140"/>
    </source>
</evidence>
<evidence type="ECO:0000313" key="1">
    <source>
        <dbReference type="EMBL" id="MCL7051160.1"/>
    </source>
</evidence>
<dbReference type="EMBL" id="JAJJMA010335543">
    <property type="protein sequence ID" value="MCL7051160.1"/>
    <property type="molecule type" value="Genomic_DNA"/>
</dbReference>
<proteinExistence type="predicted"/>
<gene>
    <name evidence="1" type="ORF">MKW94_018802</name>
</gene>
<dbReference type="AlphaFoldDB" id="A0AA41W1J7"/>
<name>A0AA41W1J7_PAPNU</name>
<accession>A0AA41W1J7</accession>
<keyword evidence="2" id="KW-1185">Reference proteome</keyword>
<dbReference type="Proteomes" id="UP001177140">
    <property type="component" value="Unassembled WGS sequence"/>
</dbReference>
<organism evidence="1 2">
    <name type="scientific">Papaver nudicaule</name>
    <name type="common">Iceland poppy</name>
    <dbReference type="NCBI Taxonomy" id="74823"/>
    <lineage>
        <taxon>Eukaryota</taxon>
        <taxon>Viridiplantae</taxon>
        <taxon>Streptophyta</taxon>
        <taxon>Embryophyta</taxon>
        <taxon>Tracheophyta</taxon>
        <taxon>Spermatophyta</taxon>
        <taxon>Magnoliopsida</taxon>
        <taxon>Ranunculales</taxon>
        <taxon>Papaveraceae</taxon>
        <taxon>Papaveroideae</taxon>
        <taxon>Papaver</taxon>
    </lineage>
</organism>
<sequence>MGDAPRILFGNCFNSTDQELSFHGASQDLFYFDITSQVPEQLSGHVVSSMEAQARWYVKLLQAWKEAKLAPETPEQASRLVIQTLEMADVEGILKFYGLPIPSDLVEMPAVVVFHPPRAEGVKFVLQTLRIVCFRICGGDCLTVFVDAADPREVLNVPNIVQVSLSQRLKASAILAKRYREAMLKKGCAWYGVALDQRPEFTKARAAGVGLWALPNPEKPGECRNKNPEMPWDWRIPIISKRTC</sequence>
<comment type="caution">
    <text evidence="1">The sequence shown here is derived from an EMBL/GenBank/DDBJ whole genome shotgun (WGS) entry which is preliminary data.</text>
</comment>
<reference evidence="1" key="1">
    <citation type="submission" date="2022-03" db="EMBL/GenBank/DDBJ databases">
        <title>A functionally conserved STORR gene fusion in Papaver species that diverged 16.8 million years ago.</title>
        <authorList>
            <person name="Catania T."/>
        </authorList>
    </citation>
    <scope>NUCLEOTIDE SEQUENCE</scope>
    <source>
        <strain evidence="1">S-191538</strain>
    </source>
</reference>
<protein>
    <submittedName>
        <fullName evidence="1">Uncharacterized protein</fullName>
    </submittedName>
</protein>